<gene>
    <name evidence="1" type="ORF">B6N60_04972</name>
</gene>
<dbReference type="KEGG" id="rsin:B6N60_04972"/>
<keyword evidence="2" id="KW-1185">Reference proteome</keyword>
<organism evidence="1 2">
    <name type="scientific">Richelia sinica FACHB-800</name>
    <dbReference type="NCBI Taxonomy" id="1357546"/>
    <lineage>
        <taxon>Bacteria</taxon>
        <taxon>Bacillati</taxon>
        <taxon>Cyanobacteriota</taxon>
        <taxon>Cyanophyceae</taxon>
        <taxon>Nostocales</taxon>
        <taxon>Nostocaceae</taxon>
        <taxon>Richelia</taxon>
    </lineage>
</organism>
<accession>A0A975TCE8</accession>
<dbReference type="Proteomes" id="UP000683511">
    <property type="component" value="Chromosome"/>
</dbReference>
<proteinExistence type="predicted"/>
<reference evidence="1" key="1">
    <citation type="submission" date="2017-04" db="EMBL/GenBank/DDBJ databases">
        <title>Genome deletions in a multicellular cyanobacterial endosymbiont for morphological adaptation in marine diatoms.</title>
        <authorList>
            <person name="Wang Y."/>
            <person name="Gao H."/>
            <person name="Li R."/>
            <person name="Xu X."/>
        </authorList>
    </citation>
    <scope>NUCLEOTIDE SEQUENCE</scope>
    <source>
        <strain evidence="1">FACHB 800</strain>
    </source>
</reference>
<dbReference type="EMBL" id="CP021056">
    <property type="protein sequence ID" value="QXE26241.1"/>
    <property type="molecule type" value="Genomic_DNA"/>
</dbReference>
<protein>
    <submittedName>
        <fullName evidence="1">Uncharacterized protein</fullName>
    </submittedName>
</protein>
<evidence type="ECO:0000313" key="1">
    <source>
        <dbReference type="EMBL" id="QXE26241.1"/>
    </source>
</evidence>
<evidence type="ECO:0000313" key="2">
    <source>
        <dbReference type="Proteomes" id="UP000683511"/>
    </source>
</evidence>
<name>A0A975TCE8_9NOST</name>
<sequence length="37" mass="4194">MLPKQILSLSEGIKQAMRSQATCMYSELKTPEHRDTA</sequence>
<dbReference type="AlphaFoldDB" id="A0A975TCE8"/>